<dbReference type="EMBL" id="CM001368">
    <property type="protein sequence ID" value="EHJ47269.1"/>
    <property type="molecule type" value="Genomic_DNA"/>
</dbReference>
<keyword evidence="7" id="KW-0692">RNA repair</keyword>
<dbReference type="Gene3D" id="3.30.460.10">
    <property type="entry name" value="Beta Polymerase, domain 2"/>
    <property type="match status" value="1"/>
</dbReference>
<keyword evidence="6" id="KW-0547">Nucleotide-binding</keyword>
<keyword evidence="4 14" id="KW-0548">Nucleotidyltransferase</keyword>
<organism evidence="14 15">
    <name type="scientific">Solidesulfovibrio carbinoliphilus subsp. oakridgensis</name>
    <dbReference type="NCBI Taxonomy" id="694327"/>
    <lineage>
        <taxon>Bacteria</taxon>
        <taxon>Pseudomonadati</taxon>
        <taxon>Thermodesulfobacteriota</taxon>
        <taxon>Desulfovibrionia</taxon>
        <taxon>Desulfovibrionales</taxon>
        <taxon>Desulfovibrionaceae</taxon>
        <taxon>Solidesulfovibrio</taxon>
    </lineage>
</organism>
<dbReference type="Pfam" id="PF12627">
    <property type="entry name" value="PolyA_pol_RNAbd"/>
    <property type="match status" value="1"/>
</dbReference>
<dbReference type="GO" id="GO:0046872">
    <property type="term" value="F:metal ion binding"/>
    <property type="evidence" value="ECO:0007669"/>
    <property type="project" value="UniProtKB-KW"/>
</dbReference>
<dbReference type="EC" id="2.7.7.72" evidence="14"/>
<proteinExistence type="inferred from homology"/>
<keyword evidence="3" id="KW-0819">tRNA processing</keyword>
<evidence type="ECO:0000313" key="14">
    <source>
        <dbReference type="EMBL" id="EHJ47269.1"/>
    </source>
</evidence>
<dbReference type="Pfam" id="PF01966">
    <property type="entry name" value="HD"/>
    <property type="match status" value="1"/>
</dbReference>
<evidence type="ECO:0000256" key="11">
    <source>
        <dbReference type="RuleBase" id="RU003953"/>
    </source>
</evidence>
<comment type="similarity">
    <text evidence="11">Belongs to the tRNA nucleotidyltransferase/poly(A) polymerase family.</text>
</comment>
<evidence type="ECO:0000313" key="15">
    <source>
        <dbReference type="Proteomes" id="UP000004662"/>
    </source>
</evidence>
<dbReference type="PANTHER" id="PTHR47545:SF1">
    <property type="entry name" value="MULTIFUNCTIONAL CCA PROTEIN"/>
    <property type="match status" value="1"/>
</dbReference>
<keyword evidence="5" id="KW-0479">Metal-binding</keyword>
<dbReference type="eggNOG" id="COG0617">
    <property type="taxonomic scope" value="Bacteria"/>
</dbReference>
<dbReference type="OrthoDB" id="9805698at2"/>
<feature type="region of interest" description="Disordered" evidence="12">
    <location>
        <begin position="369"/>
        <end position="397"/>
    </location>
</feature>
<evidence type="ECO:0000259" key="13">
    <source>
        <dbReference type="PROSITE" id="PS51831"/>
    </source>
</evidence>
<evidence type="ECO:0000256" key="1">
    <source>
        <dbReference type="ARBA" id="ARBA00001946"/>
    </source>
</evidence>
<keyword evidence="15" id="KW-1185">Reference proteome</keyword>
<dbReference type="HOGENOM" id="CLU_015961_1_1_7"/>
<dbReference type="PROSITE" id="PS51831">
    <property type="entry name" value="HD"/>
    <property type="match status" value="1"/>
</dbReference>
<evidence type="ECO:0000256" key="8">
    <source>
        <dbReference type="ARBA" id="ARBA00022840"/>
    </source>
</evidence>
<dbReference type="Pfam" id="PF01743">
    <property type="entry name" value="PolyA_pol"/>
    <property type="match status" value="1"/>
</dbReference>
<dbReference type="GO" id="GO:0008033">
    <property type="term" value="P:tRNA processing"/>
    <property type="evidence" value="ECO:0007669"/>
    <property type="project" value="UniProtKB-KW"/>
</dbReference>
<feature type="compositionally biased region" description="Basic and acidic residues" evidence="12">
    <location>
        <begin position="369"/>
        <end position="382"/>
    </location>
</feature>
<dbReference type="RefSeq" id="WP_009180678.1">
    <property type="nucleotide sequence ID" value="NZ_CM001368.1"/>
</dbReference>
<dbReference type="GO" id="GO:0004810">
    <property type="term" value="F:CCA tRNA nucleotidyltransferase activity"/>
    <property type="evidence" value="ECO:0007669"/>
    <property type="project" value="UniProtKB-EC"/>
</dbReference>
<dbReference type="Proteomes" id="UP000004662">
    <property type="component" value="Chromosome"/>
</dbReference>
<evidence type="ECO:0000256" key="7">
    <source>
        <dbReference type="ARBA" id="ARBA00022800"/>
    </source>
</evidence>
<evidence type="ECO:0000256" key="3">
    <source>
        <dbReference type="ARBA" id="ARBA00022694"/>
    </source>
</evidence>
<protein>
    <submittedName>
        <fullName evidence="14">Polynucleotide adenylyltransferase/metal dependent phosphohydrolase</fullName>
        <ecNumber evidence="14">2.7.7.72</ecNumber>
    </submittedName>
</protein>
<sequence>MKRYLVGGAVRDILLGRPVVDQDYLIVDATPEAFLRRYRRARQVGKTFPVFMLGSAQYAWPRGDDINEDLLARDLTINAMAMGDSRQIAGRLHFHPLALTDLRDRILRPCGEMSMFDDPLRVYRAARFAASLPDFSPHPELLAQMKAVAACGVLSDIFAERVAQEVRKALDAPKPSRFFALLAETGCLLPWMPELEAARHVPAGPAEHHSGSVFAHMCDMADQLAGKPIAGWMAVCHDLGKTRTPECEWPRHHGHDEAGADVAEELGKRLKLPNRVRESGVAAARFHMKAARYHELRAGTRVDMLTWLHKHELVEPLFEVVRADSGEDVTGLVKRDMKLMLSVHLPGKQRMRGPLSGEKLRNLRCQKLAEMDRKLGEDKEPAGEGLPGDDVSPDRDD</sequence>
<dbReference type="STRING" id="694327.DFW101_1259"/>
<keyword evidence="10 11" id="KW-0694">RNA-binding</keyword>
<dbReference type="InterPro" id="IPR002646">
    <property type="entry name" value="PolA_pol_head_dom"/>
</dbReference>
<dbReference type="AlphaFoldDB" id="G7Q696"/>
<reference evidence="15" key="1">
    <citation type="journal article" date="2015" name="Genome Announc.">
        <title>High-Quality Draft Genome Sequence of Desulfovibrio carbinoliphilus FW-101-2B, an Organic Acid-Oxidizing Sulfate-Reducing Bacterium Isolated from Uranium(VI)-Contaminated Groundwater.</title>
        <authorList>
            <person name="Ramsay B.D."/>
            <person name="Hwang C."/>
            <person name="Woo H.L."/>
            <person name="Carroll S.L."/>
            <person name="Lucas S."/>
            <person name="Han J."/>
            <person name="Lapidus A.L."/>
            <person name="Cheng J.F."/>
            <person name="Goodwin L.A."/>
            <person name="Pitluck S."/>
            <person name="Peters L."/>
            <person name="Chertkov O."/>
            <person name="Held B."/>
            <person name="Detter J.C."/>
            <person name="Han C.S."/>
            <person name="Tapia R."/>
            <person name="Land M.L."/>
            <person name="Hauser L.J."/>
            <person name="Kyrpides N.C."/>
            <person name="Ivanova N.N."/>
            <person name="Mikhailova N."/>
            <person name="Pagani I."/>
            <person name="Woyke T."/>
            <person name="Arkin A.P."/>
            <person name="Dehal P."/>
            <person name="Chivian D."/>
            <person name="Criddle C.S."/>
            <person name="Wu W."/>
            <person name="Chakraborty R."/>
            <person name="Hazen T.C."/>
            <person name="Fields M.W."/>
        </authorList>
    </citation>
    <scope>NUCLEOTIDE SEQUENCE [LARGE SCALE GENOMIC DNA]</scope>
    <source>
        <strain evidence="15">FW-101-2B</strain>
    </source>
</reference>
<accession>G7Q696</accession>
<comment type="cofactor">
    <cofactor evidence="1">
        <name>Mg(2+)</name>
        <dbReference type="ChEBI" id="CHEBI:18420"/>
    </cofactor>
</comment>
<name>G7Q696_9BACT</name>
<dbReference type="SUPFAM" id="SSF81301">
    <property type="entry name" value="Nucleotidyltransferase"/>
    <property type="match status" value="1"/>
</dbReference>
<evidence type="ECO:0000256" key="4">
    <source>
        <dbReference type="ARBA" id="ARBA00022695"/>
    </source>
</evidence>
<dbReference type="InterPro" id="IPR050124">
    <property type="entry name" value="tRNA_CCA-adding_enzyme"/>
</dbReference>
<dbReference type="SUPFAM" id="SSF81891">
    <property type="entry name" value="Poly A polymerase C-terminal region-like"/>
    <property type="match status" value="1"/>
</dbReference>
<dbReference type="PANTHER" id="PTHR47545">
    <property type="entry name" value="MULTIFUNCTIONAL CCA PROTEIN"/>
    <property type="match status" value="1"/>
</dbReference>
<dbReference type="GO" id="GO:0005524">
    <property type="term" value="F:ATP binding"/>
    <property type="evidence" value="ECO:0007669"/>
    <property type="project" value="UniProtKB-KW"/>
</dbReference>
<dbReference type="GO" id="GO:0003723">
    <property type="term" value="F:RNA binding"/>
    <property type="evidence" value="ECO:0007669"/>
    <property type="project" value="UniProtKB-KW"/>
</dbReference>
<dbReference type="InterPro" id="IPR043519">
    <property type="entry name" value="NT_sf"/>
</dbReference>
<feature type="domain" description="HD" evidence="13">
    <location>
        <begin position="206"/>
        <end position="305"/>
    </location>
</feature>
<evidence type="ECO:0000256" key="10">
    <source>
        <dbReference type="ARBA" id="ARBA00022884"/>
    </source>
</evidence>
<evidence type="ECO:0000256" key="9">
    <source>
        <dbReference type="ARBA" id="ARBA00022842"/>
    </source>
</evidence>
<keyword evidence="9" id="KW-0460">Magnesium</keyword>
<gene>
    <name evidence="14" type="ORF">DFW101_1259</name>
</gene>
<evidence type="ECO:0000256" key="5">
    <source>
        <dbReference type="ARBA" id="ARBA00022723"/>
    </source>
</evidence>
<dbReference type="Gene3D" id="1.10.3090.10">
    <property type="entry name" value="cca-adding enzyme, domain 2"/>
    <property type="match status" value="1"/>
</dbReference>
<dbReference type="GO" id="GO:0016787">
    <property type="term" value="F:hydrolase activity"/>
    <property type="evidence" value="ECO:0007669"/>
    <property type="project" value="UniProtKB-KW"/>
</dbReference>
<dbReference type="GO" id="GO:0042245">
    <property type="term" value="P:RNA repair"/>
    <property type="evidence" value="ECO:0007669"/>
    <property type="project" value="UniProtKB-KW"/>
</dbReference>
<dbReference type="InterPro" id="IPR006674">
    <property type="entry name" value="HD_domain"/>
</dbReference>
<keyword evidence="8" id="KW-0067">ATP-binding</keyword>
<evidence type="ECO:0000256" key="12">
    <source>
        <dbReference type="SAM" id="MobiDB-lite"/>
    </source>
</evidence>
<dbReference type="InterPro" id="IPR032828">
    <property type="entry name" value="PolyA_RNA-bd"/>
</dbReference>
<evidence type="ECO:0000256" key="6">
    <source>
        <dbReference type="ARBA" id="ARBA00022741"/>
    </source>
</evidence>
<evidence type="ECO:0000256" key="2">
    <source>
        <dbReference type="ARBA" id="ARBA00022679"/>
    </source>
</evidence>
<keyword evidence="2 11" id="KW-0808">Transferase</keyword>